<dbReference type="GO" id="GO:0003677">
    <property type="term" value="F:DNA binding"/>
    <property type="evidence" value="ECO:0007669"/>
    <property type="project" value="UniProtKB-KW"/>
</dbReference>
<dbReference type="InterPro" id="IPR022637">
    <property type="entry name" value="DNA_polIII_beta_cen"/>
</dbReference>
<dbReference type="Pfam" id="PF00712">
    <property type="entry name" value="DNA_pol3_beta"/>
    <property type="match status" value="1"/>
</dbReference>
<feature type="domain" description="DNA polymerase III beta sliding clamp central" evidence="13">
    <location>
        <begin position="130"/>
        <end position="250"/>
    </location>
</feature>
<dbReference type="Proteomes" id="UP000509367">
    <property type="component" value="Chromosome"/>
</dbReference>
<organism evidence="15 16">
    <name type="scientific">Oricola thermophila</name>
    <dbReference type="NCBI Taxonomy" id="2742145"/>
    <lineage>
        <taxon>Bacteria</taxon>
        <taxon>Pseudomonadati</taxon>
        <taxon>Pseudomonadota</taxon>
        <taxon>Alphaproteobacteria</taxon>
        <taxon>Hyphomicrobiales</taxon>
        <taxon>Ahrensiaceae</taxon>
        <taxon>Oricola</taxon>
    </lineage>
</organism>
<dbReference type="RefSeq" id="WP_175278161.1">
    <property type="nucleotide sequence ID" value="NZ_CP054836.1"/>
</dbReference>
<reference evidence="15 16" key="1">
    <citation type="submission" date="2020-06" db="EMBL/GenBank/DDBJ databases">
        <title>Oricola thermophila sp. nov. isolated from a tidal sediments.</title>
        <authorList>
            <person name="Kwon K.K."/>
            <person name="Yang S.-H."/>
            <person name="Park M.-J."/>
        </authorList>
    </citation>
    <scope>NUCLEOTIDE SEQUENCE [LARGE SCALE GENOMIC DNA]</scope>
    <source>
        <strain evidence="15 16">MEBiC13590</strain>
    </source>
</reference>
<dbReference type="InterPro" id="IPR022635">
    <property type="entry name" value="DNA_polIII_beta_C"/>
</dbReference>
<evidence type="ECO:0000256" key="11">
    <source>
        <dbReference type="ARBA" id="ARBA00033276"/>
    </source>
</evidence>
<dbReference type="InterPro" id="IPR046938">
    <property type="entry name" value="DNA_clamp_sf"/>
</dbReference>
<evidence type="ECO:0000259" key="12">
    <source>
        <dbReference type="Pfam" id="PF00712"/>
    </source>
</evidence>
<evidence type="ECO:0000313" key="15">
    <source>
        <dbReference type="EMBL" id="QKV20270.1"/>
    </source>
</evidence>
<dbReference type="AlphaFoldDB" id="A0A6N1VHA3"/>
<dbReference type="CDD" id="cd00140">
    <property type="entry name" value="beta_clamp"/>
    <property type="match status" value="1"/>
</dbReference>
<evidence type="ECO:0000256" key="6">
    <source>
        <dbReference type="ARBA" id="ARBA00022695"/>
    </source>
</evidence>
<keyword evidence="16" id="KW-1185">Reference proteome</keyword>
<dbReference type="Gene3D" id="3.10.150.10">
    <property type="entry name" value="DNA Polymerase III, subunit A, domain 2"/>
    <property type="match status" value="1"/>
</dbReference>
<feature type="domain" description="DNA polymerase III beta sliding clamp N-terminal" evidence="12">
    <location>
        <begin position="1"/>
        <end position="120"/>
    </location>
</feature>
<evidence type="ECO:0000256" key="2">
    <source>
        <dbReference type="ARBA" id="ARBA00010752"/>
    </source>
</evidence>
<keyword evidence="9" id="KW-0238">DNA-binding</keyword>
<sequence>MTFTIEPKAAAGVHSALKGVPERRNTIPIVGMYHFQPGEGTVTVTASDLDLECSLTVKVEPGDGFDAMPAACVPPYIVEAAGSVNRAEVKFAIDEQTVCARAGRSRFQSQILPGGDFPRLQQAFDGAAEIEGNALAGLIAAVAPAAPLKDETRYYLEGINLQVADGRLVVAATDGHRLHTTSIEAPEGFATNGFARDGIIVPNKAVAEIRRLAAKAGDAPVTLQIGDRLIAAEAGDERIVSKLIDATYPEWRRVIPKAREITATFDLAEMIAALDRVLKVQAASDDNKERSGLKLAEDGDVMTIAVQGDRSEAADAVPAEFAGAWGARGVNGKYLRATLATMKDRGAEVAIIDAADAGSPMRIENPNDEDFLAVVMPMRIR</sequence>
<dbReference type="Pfam" id="PF02767">
    <property type="entry name" value="DNA_pol3_beta_2"/>
    <property type="match status" value="1"/>
</dbReference>
<dbReference type="Gene3D" id="3.70.10.10">
    <property type="match status" value="1"/>
</dbReference>
<keyword evidence="8" id="KW-0239">DNA-directed DNA polymerase</keyword>
<name>A0A6N1VHA3_9HYPH</name>
<dbReference type="NCBIfam" id="TIGR00663">
    <property type="entry name" value="dnan"/>
    <property type="match status" value="1"/>
</dbReference>
<keyword evidence="5 15" id="KW-0808">Transferase</keyword>
<evidence type="ECO:0000256" key="3">
    <source>
        <dbReference type="ARBA" id="ARBA00021035"/>
    </source>
</evidence>
<evidence type="ECO:0000256" key="7">
    <source>
        <dbReference type="ARBA" id="ARBA00022705"/>
    </source>
</evidence>
<comment type="similarity">
    <text evidence="2">Belongs to the beta sliding clamp family.</text>
</comment>
<evidence type="ECO:0000259" key="14">
    <source>
        <dbReference type="Pfam" id="PF02768"/>
    </source>
</evidence>
<dbReference type="GO" id="GO:0005737">
    <property type="term" value="C:cytoplasm"/>
    <property type="evidence" value="ECO:0007669"/>
    <property type="project" value="UniProtKB-SubCell"/>
</dbReference>
<dbReference type="GO" id="GO:0003887">
    <property type="term" value="F:DNA-directed DNA polymerase activity"/>
    <property type="evidence" value="ECO:0007669"/>
    <property type="project" value="UniProtKB-KW"/>
</dbReference>
<evidence type="ECO:0000256" key="8">
    <source>
        <dbReference type="ARBA" id="ARBA00022932"/>
    </source>
</evidence>
<evidence type="ECO:0000256" key="4">
    <source>
        <dbReference type="ARBA" id="ARBA00022490"/>
    </source>
</evidence>
<evidence type="ECO:0000259" key="13">
    <source>
        <dbReference type="Pfam" id="PF02767"/>
    </source>
</evidence>
<dbReference type="GO" id="GO:0009360">
    <property type="term" value="C:DNA polymerase III complex"/>
    <property type="evidence" value="ECO:0007669"/>
    <property type="project" value="InterPro"/>
</dbReference>
<dbReference type="Pfam" id="PF02768">
    <property type="entry name" value="DNA_pol3_beta_3"/>
    <property type="match status" value="1"/>
</dbReference>
<evidence type="ECO:0000256" key="10">
    <source>
        <dbReference type="ARBA" id="ARBA00030988"/>
    </source>
</evidence>
<dbReference type="KEGG" id="orm:HTY61_18325"/>
<dbReference type="PANTHER" id="PTHR30478:SF0">
    <property type="entry name" value="BETA SLIDING CLAMP"/>
    <property type="match status" value="1"/>
</dbReference>
<dbReference type="EMBL" id="CP054836">
    <property type="protein sequence ID" value="QKV20270.1"/>
    <property type="molecule type" value="Genomic_DNA"/>
</dbReference>
<dbReference type="SMART" id="SM00480">
    <property type="entry name" value="POL3Bc"/>
    <property type="match status" value="1"/>
</dbReference>
<evidence type="ECO:0000256" key="1">
    <source>
        <dbReference type="ARBA" id="ARBA00004496"/>
    </source>
</evidence>
<gene>
    <name evidence="15" type="primary">dnaN</name>
    <name evidence="15" type="ORF">HTY61_18325</name>
</gene>
<dbReference type="PANTHER" id="PTHR30478">
    <property type="entry name" value="DNA POLYMERASE III SUBUNIT BETA"/>
    <property type="match status" value="1"/>
</dbReference>
<accession>A0A6N1VHA3</accession>
<feature type="domain" description="DNA polymerase III beta sliding clamp C-terminal" evidence="14">
    <location>
        <begin position="252"/>
        <end position="379"/>
    </location>
</feature>
<keyword evidence="6 15" id="KW-0548">Nucleotidyltransferase</keyword>
<evidence type="ECO:0000256" key="5">
    <source>
        <dbReference type="ARBA" id="ARBA00022679"/>
    </source>
</evidence>
<evidence type="ECO:0000256" key="9">
    <source>
        <dbReference type="ARBA" id="ARBA00023125"/>
    </source>
</evidence>
<dbReference type="InterPro" id="IPR001001">
    <property type="entry name" value="DNA_polIII_beta"/>
</dbReference>
<evidence type="ECO:0000313" key="16">
    <source>
        <dbReference type="Proteomes" id="UP000509367"/>
    </source>
</evidence>
<comment type="subcellular location">
    <subcellularLocation>
        <location evidence="1">Cytoplasm</location>
    </subcellularLocation>
</comment>
<dbReference type="GO" id="GO:0006271">
    <property type="term" value="P:DNA strand elongation involved in DNA replication"/>
    <property type="evidence" value="ECO:0007669"/>
    <property type="project" value="TreeGrafter"/>
</dbReference>
<protein>
    <recommendedName>
        <fullName evidence="3">Beta sliding clamp</fullName>
    </recommendedName>
    <alternativeName>
        <fullName evidence="11">Beta-clamp processivity factor</fullName>
    </alternativeName>
    <alternativeName>
        <fullName evidence="10">DNA polymerase III beta sliding clamp subunit</fullName>
    </alternativeName>
</protein>
<keyword evidence="4" id="KW-0963">Cytoplasm</keyword>
<dbReference type="GO" id="GO:0008408">
    <property type="term" value="F:3'-5' exonuclease activity"/>
    <property type="evidence" value="ECO:0007669"/>
    <property type="project" value="InterPro"/>
</dbReference>
<dbReference type="InterPro" id="IPR022634">
    <property type="entry name" value="DNA_polIII_beta_N"/>
</dbReference>
<keyword evidence="7" id="KW-0235">DNA replication</keyword>
<dbReference type="SUPFAM" id="SSF55979">
    <property type="entry name" value="DNA clamp"/>
    <property type="match status" value="3"/>
</dbReference>
<proteinExistence type="inferred from homology"/>